<evidence type="ECO:0000313" key="6">
    <source>
        <dbReference type="Proteomes" id="UP000241912"/>
    </source>
</evidence>
<feature type="signal peptide" evidence="4">
    <location>
        <begin position="1"/>
        <end position="28"/>
    </location>
</feature>
<dbReference type="InterPro" id="IPR003782">
    <property type="entry name" value="SCO1/SenC"/>
</dbReference>
<feature type="binding site" evidence="2">
    <location>
        <position position="90"/>
    </location>
    <ligand>
        <name>Cu cation</name>
        <dbReference type="ChEBI" id="CHEBI:23378"/>
    </ligand>
</feature>
<dbReference type="RefSeq" id="WP_106705677.1">
    <property type="nucleotide sequence ID" value="NZ_PXXU01000004.1"/>
</dbReference>
<evidence type="ECO:0000256" key="1">
    <source>
        <dbReference type="ARBA" id="ARBA00010996"/>
    </source>
</evidence>
<dbReference type="Proteomes" id="UP000241912">
    <property type="component" value="Unassembled WGS sequence"/>
</dbReference>
<proteinExistence type="inferred from homology"/>
<dbReference type="AlphaFoldDB" id="A0A2P7NYW3"/>
<comment type="caution">
    <text evidence="5">The sequence shown here is derived from an EMBL/GenBank/DDBJ whole genome shotgun (WGS) entry which is preliminary data.</text>
</comment>
<evidence type="ECO:0000313" key="5">
    <source>
        <dbReference type="EMBL" id="PSJ18644.1"/>
    </source>
</evidence>
<evidence type="ECO:0000256" key="2">
    <source>
        <dbReference type="PIRSR" id="PIRSR603782-1"/>
    </source>
</evidence>
<evidence type="ECO:0000256" key="3">
    <source>
        <dbReference type="PIRSR" id="PIRSR603782-2"/>
    </source>
</evidence>
<evidence type="ECO:0000256" key="4">
    <source>
        <dbReference type="SAM" id="SignalP"/>
    </source>
</evidence>
<gene>
    <name evidence="5" type="ORF">C7H79_01825</name>
</gene>
<dbReference type="Gene3D" id="3.40.30.10">
    <property type="entry name" value="Glutaredoxin"/>
    <property type="match status" value="1"/>
</dbReference>
<dbReference type="EMBL" id="PXXU01000004">
    <property type="protein sequence ID" value="PSJ18644.1"/>
    <property type="molecule type" value="Genomic_DNA"/>
</dbReference>
<keyword evidence="2" id="KW-0479">Metal-binding</keyword>
<organism evidence="5 6">
    <name type="scientific">Nitrosomonas supralitoralis</name>
    <dbReference type="NCBI Taxonomy" id="2116706"/>
    <lineage>
        <taxon>Bacteria</taxon>
        <taxon>Pseudomonadati</taxon>
        <taxon>Pseudomonadota</taxon>
        <taxon>Betaproteobacteria</taxon>
        <taxon>Nitrosomonadales</taxon>
        <taxon>Nitrosomonadaceae</taxon>
        <taxon>Nitrosomonas</taxon>
    </lineage>
</organism>
<dbReference type="PANTHER" id="PTHR12151:SF25">
    <property type="entry name" value="LINALOOL DEHYDRATASE_ISOMERASE DOMAIN-CONTAINING PROTEIN"/>
    <property type="match status" value="1"/>
</dbReference>
<dbReference type="InterPro" id="IPR036249">
    <property type="entry name" value="Thioredoxin-like_sf"/>
</dbReference>
<accession>A0A2P7NYW3</accession>
<keyword evidence="2" id="KW-0186">Copper</keyword>
<sequence>MNKREFIKNVAGATAGLAALGFGAASMAASTQLNNTTVRPQNAVEQRRRDRFPNVPLLTHEGKEVRFYDDLIKDKAVFINFMYARCGNICPGMTVNLKRLENEFGGRVGRDIFMYSITLEPEHDTVPMLKAYAENFDAGPGWKFLTGTKDDIELLRRKLGFVNSDPVLDQDKTEHIGTLKYGIEPLERWGACPALANPKAIAQYFYWMEPNGTRPVHGFAYPQAEKVSQQQRERVKHTM</sequence>
<protein>
    <submittedName>
        <fullName evidence="5">SCO family protein</fullName>
    </submittedName>
</protein>
<feature type="chain" id="PRO_5015172124" evidence="4">
    <location>
        <begin position="29"/>
        <end position="239"/>
    </location>
</feature>
<name>A0A2P7NYW3_9PROT</name>
<reference evidence="5 6" key="1">
    <citation type="submission" date="2018-03" db="EMBL/GenBank/DDBJ databases">
        <title>Draft genome of Nitrosomonas supralitoralis APG5.</title>
        <authorList>
            <person name="Urakawa H."/>
            <person name="Lopez J.V."/>
        </authorList>
    </citation>
    <scope>NUCLEOTIDE SEQUENCE [LARGE SCALE GENOMIC DNA]</scope>
    <source>
        <strain evidence="5 6">APG5</strain>
    </source>
</reference>
<dbReference type="OrthoDB" id="8550465at2"/>
<dbReference type="PANTHER" id="PTHR12151">
    <property type="entry name" value="ELECTRON TRANSPORT PROTIN SCO1/SENC FAMILY MEMBER"/>
    <property type="match status" value="1"/>
</dbReference>
<keyword evidence="3" id="KW-1015">Disulfide bond</keyword>
<keyword evidence="6" id="KW-1185">Reference proteome</keyword>
<feature type="disulfide bond" description="Redox-active" evidence="3">
    <location>
        <begin position="86"/>
        <end position="90"/>
    </location>
</feature>
<dbReference type="GO" id="GO:0046872">
    <property type="term" value="F:metal ion binding"/>
    <property type="evidence" value="ECO:0007669"/>
    <property type="project" value="UniProtKB-KW"/>
</dbReference>
<dbReference type="Pfam" id="PF02630">
    <property type="entry name" value="SCO1-SenC"/>
    <property type="match status" value="1"/>
</dbReference>
<feature type="binding site" evidence="2">
    <location>
        <position position="86"/>
    </location>
    <ligand>
        <name>Cu cation</name>
        <dbReference type="ChEBI" id="CHEBI:23378"/>
    </ligand>
</feature>
<dbReference type="SUPFAM" id="SSF52833">
    <property type="entry name" value="Thioredoxin-like"/>
    <property type="match status" value="1"/>
</dbReference>
<dbReference type="CDD" id="cd02968">
    <property type="entry name" value="SCO"/>
    <property type="match status" value="1"/>
</dbReference>
<comment type="similarity">
    <text evidence="1">Belongs to the SCO1/2 family.</text>
</comment>
<keyword evidence="4" id="KW-0732">Signal</keyword>